<name>A0A5C4SHR6_9FLAO</name>
<dbReference type="EMBL" id="VDCS01000012">
    <property type="protein sequence ID" value="TNJ42980.1"/>
    <property type="molecule type" value="Genomic_DNA"/>
</dbReference>
<protein>
    <submittedName>
        <fullName evidence="1">Uncharacterized protein</fullName>
    </submittedName>
</protein>
<comment type="caution">
    <text evidence="1">The sequence shown here is derived from an EMBL/GenBank/DDBJ whole genome shotgun (WGS) entry which is preliminary data.</text>
</comment>
<dbReference type="PROSITE" id="PS51257">
    <property type="entry name" value="PROKAR_LIPOPROTEIN"/>
    <property type="match status" value="1"/>
</dbReference>
<dbReference type="AlphaFoldDB" id="A0A5C4SHR6"/>
<keyword evidence="2" id="KW-1185">Reference proteome</keyword>
<accession>A0A5C4SHR6</accession>
<dbReference type="OrthoDB" id="1445626at2"/>
<evidence type="ECO:0000313" key="2">
    <source>
        <dbReference type="Proteomes" id="UP000308713"/>
    </source>
</evidence>
<dbReference type="RefSeq" id="WP_139698273.1">
    <property type="nucleotide sequence ID" value="NZ_CP074074.1"/>
</dbReference>
<organism evidence="1 2">
    <name type="scientific">Allotamlana fucoidanivorans</name>
    <dbReference type="NCBI Taxonomy" id="2583814"/>
    <lineage>
        <taxon>Bacteria</taxon>
        <taxon>Pseudomonadati</taxon>
        <taxon>Bacteroidota</taxon>
        <taxon>Flavobacteriia</taxon>
        <taxon>Flavobacteriales</taxon>
        <taxon>Flavobacteriaceae</taxon>
        <taxon>Allotamlana</taxon>
    </lineage>
</organism>
<proteinExistence type="predicted"/>
<gene>
    <name evidence="1" type="ORF">FGF67_13405</name>
</gene>
<dbReference type="Proteomes" id="UP000308713">
    <property type="component" value="Unassembled WGS sequence"/>
</dbReference>
<evidence type="ECO:0000313" key="1">
    <source>
        <dbReference type="EMBL" id="TNJ42980.1"/>
    </source>
</evidence>
<reference evidence="1 2" key="1">
    <citation type="submission" date="2019-05" db="EMBL/GenBank/DDBJ databases">
        <title>Tamlana fucoidanivorans sp. nov., isolated from the surface of algae collected from Fujian province in China.</title>
        <authorList>
            <person name="Li J."/>
        </authorList>
    </citation>
    <scope>NUCLEOTIDE SEQUENCE [LARGE SCALE GENOMIC DNA]</scope>
    <source>
        <strain evidence="1 2">CW2-9</strain>
    </source>
</reference>
<sequence>MKTLKLIGITIIGLILMCACEKNNDELLLEEDMTLNENFTLKGDLGKVDNEVNVPFKATFTVWRALPPGTGECEEGSSRETMRMKGNGEMAHLGQLSEIFMTFCVRSDASYSFVESGKFVAANGDELHFTINEGQIVLNTGGNPDYLLYFNDDVIFIGGTGRFEGASGSAKTNAFVHIGTTGDDGDDPFYTDFFMNEGTLTLQKGN</sequence>